<dbReference type="InterPro" id="IPR003598">
    <property type="entry name" value="Ig_sub2"/>
</dbReference>
<dbReference type="PANTHER" id="PTHR23279">
    <property type="entry name" value="DEFECTIVE PROBOSCIS EXTENSION RESPONSE DPR -RELATED"/>
    <property type="match status" value="1"/>
</dbReference>
<comment type="caution">
    <text evidence="2">The sequence shown here is derived from an EMBL/GenBank/DDBJ whole genome shotgun (WGS) entry which is preliminary data.</text>
</comment>
<feature type="domain" description="Ig-like" evidence="1">
    <location>
        <begin position="296"/>
        <end position="469"/>
    </location>
</feature>
<evidence type="ECO:0000313" key="3">
    <source>
        <dbReference type="Proteomes" id="UP000823941"/>
    </source>
</evidence>
<dbReference type="Proteomes" id="UP000823941">
    <property type="component" value="Chromosome 21"/>
</dbReference>
<proteinExistence type="predicted"/>
<feature type="non-terminal residue" evidence="2">
    <location>
        <position position="1"/>
    </location>
</feature>
<dbReference type="InterPro" id="IPR036179">
    <property type="entry name" value="Ig-like_dom_sf"/>
</dbReference>
<dbReference type="PROSITE" id="PS50835">
    <property type="entry name" value="IG_LIKE"/>
    <property type="match status" value="2"/>
</dbReference>
<sequence length="514" mass="56498">RYTPCELARAAWTSLGPSPSVARHPLSEAHVDVAATKIHPLTRIRTRSDQCCAVLSSVLTGYFEVRATSDDYESYNVRACGCVGDVPSTMQCGALYFMCVAVCCLHAASEPLQTEDYREAGARTRRSEEKDGLALSREIFRNITKQLRQNINREGATDKTDRLLPNKPDDRHHAPYQAYHHHEHHWGPYFEGDAEGGEGASQVTAHVGAEALLHCRVGMLKDKTVMWLRRTSDSAQLLTVGPAPYAGDSRIAVKFQYPNNWRLSINPVRKADGGLYMCQISTHPPRAILANLTVLPPILTINGDETHEVKDRFYKAGSSISLACIISEDYVLSLPSKPPTTTELPTTTTPSTTTTELTTKLSTVFNRIDLVMNKSWSVETTTITSTVSISTTTKKEPPTTAVTTVATTTTKPLVVNNVFGVVWKKQGKDLVSGVTWRNFSATINVASASQNDSGTYSCHLQNHSLAIVNVHVLMAGENQAAVHHDTWNKGSLFWTSQNVILASITPFVLIISYK</sequence>
<accession>A0ABQ7Q507</accession>
<dbReference type="SMART" id="SM00409">
    <property type="entry name" value="IG"/>
    <property type="match status" value="2"/>
</dbReference>
<dbReference type="Pfam" id="PF00047">
    <property type="entry name" value="ig"/>
    <property type="match status" value="1"/>
</dbReference>
<dbReference type="InterPro" id="IPR013151">
    <property type="entry name" value="Immunoglobulin_dom"/>
</dbReference>
<gene>
    <name evidence="2" type="ORF">JYU34_015843</name>
</gene>
<dbReference type="InterPro" id="IPR003599">
    <property type="entry name" value="Ig_sub"/>
</dbReference>
<reference evidence="2 3" key="1">
    <citation type="submission" date="2021-06" db="EMBL/GenBank/DDBJ databases">
        <title>A haploid diamondback moth (Plutella xylostella L.) genome assembly resolves 31 chromosomes and identifies a diamide resistance mutation.</title>
        <authorList>
            <person name="Ward C.M."/>
            <person name="Perry K.D."/>
            <person name="Baker G."/>
            <person name="Powis K."/>
            <person name="Heckel D.G."/>
            <person name="Baxter S.W."/>
        </authorList>
    </citation>
    <scope>NUCLEOTIDE SEQUENCE [LARGE SCALE GENOMIC DNA]</scope>
    <source>
        <strain evidence="2 3">LV</strain>
        <tissue evidence="2">Single pupa</tissue>
    </source>
</reference>
<dbReference type="SUPFAM" id="SSF48726">
    <property type="entry name" value="Immunoglobulin"/>
    <property type="match status" value="2"/>
</dbReference>
<dbReference type="Pfam" id="PF07679">
    <property type="entry name" value="I-set"/>
    <property type="match status" value="1"/>
</dbReference>
<keyword evidence="3" id="KW-1185">Reference proteome</keyword>
<evidence type="ECO:0000313" key="2">
    <source>
        <dbReference type="EMBL" id="KAG7300271.1"/>
    </source>
</evidence>
<dbReference type="InterPro" id="IPR013783">
    <property type="entry name" value="Ig-like_fold"/>
</dbReference>
<organism evidence="2 3">
    <name type="scientific">Plutella xylostella</name>
    <name type="common">Diamondback moth</name>
    <name type="synonym">Plutella maculipennis</name>
    <dbReference type="NCBI Taxonomy" id="51655"/>
    <lineage>
        <taxon>Eukaryota</taxon>
        <taxon>Metazoa</taxon>
        <taxon>Ecdysozoa</taxon>
        <taxon>Arthropoda</taxon>
        <taxon>Hexapoda</taxon>
        <taxon>Insecta</taxon>
        <taxon>Pterygota</taxon>
        <taxon>Neoptera</taxon>
        <taxon>Endopterygota</taxon>
        <taxon>Lepidoptera</taxon>
        <taxon>Glossata</taxon>
        <taxon>Ditrysia</taxon>
        <taxon>Yponomeutoidea</taxon>
        <taxon>Plutellidae</taxon>
        <taxon>Plutella</taxon>
    </lineage>
</organism>
<dbReference type="InterPro" id="IPR007110">
    <property type="entry name" value="Ig-like_dom"/>
</dbReference>
<dbReference type="EMBL" id="JAHIBW010000021">
    <property type="protein sequence ID" value="KAG7300271.1"/>
    <property type="molecule type" value="Genomic_DNA"/>
</dbReference>
<protein>
    <recommendedName>
        <fullName evidence="1">Ig-like domain-containing protein</fullName>
    </recommendedName>
</protein>
<name>A0ABQ7Q507_PLUXY</name>
<feature type="domain" description="Ig-like" evidence="1">
    <location>
        <begin position="188"/>
        <end position="293"/>
    </location>
</feature>
<evidence type="ECO:0000259" key="1">
    <source>
        <dbReference type="PROSITE" id="PS50835"/>
    </source>
</evidence>
<dbReference type="CDD" id="cd00096">
    <property type="entry name" value="Ig"/>
    <property type="match status" value="1"/>
</dbReference>
<dbReference type="Gene3D" id="2.60.40.10">
    <property type="entry name" value="Immunoglobulins"/>
    <property type="match status" value="2"/>
</dbReference>
<dbReference type="SMART" id="SM00408">
    <property type="entry name" value="IGc2"/>
    <property type="match status" value="2"/>
</dbReference>
<dbReference type="PANTHER" id="PTHR23279:SF3">
    <property type="entry name" value="DEFECTIVE PROBOSCIS EXTENSION RESPONSE 18"/>
    <property type="match status" value="1"/>
</dbReference>
<dbReference type="InterPro" id="IPR013098">
    <property type="entry name" value="Ig_I-set"/>
</dbReference>
<dbReference type="InterPro" id="IPR037448">
    <property type="entry name" value="Zig-8"/>
</dbReference>